<feature type="non-terminal residue" evidence="2">
    <location>
        <position position="114"/>
    </location>
</feature>
<evidence type="ECO:0000313" key="3">
    <source>
        <dbReference type="Proteomes" id="UP000626109"/>
    </source>
</evidence>
<dbReference type="Proteomes" id="UP000626109">
    <property type="component" value="Unassembled WGS sequence"/>
</dbReference>
<dbReference type="PANTHER" id="PTHR13164">
    <property type="entry name" value="CALICYLIN BINDING PROTEIN"/>
    <property type="match status" value="1"/>
</dbReference>
<dbReference type="InterPro" id="IPR052289">
    <property type="entry name" value="Calcyclin-binding_UBL-bridge"/>
</dbReference>
<gene>
    <name evidence="2" type="ORF">PGLA2088_LOCUS4579</name>
</gene>
<protein>
    <recommendedName>
        <fullName evidence="1">CS domain-containing protein</fullName>
    </recommendedName>
</protein>
<accession>A0A813I6D9</accession>
<dbReference type="Gene3D" id="2.60.40.790">
    <property type="match status" value="1"/>
</dbReference>
<dbReference type="PROSITE" id="PS51203">
    <property type="entry name" value="CS"/>
    <property type="match status" value="1"/>
</dbReference>
<proteinExistence type="predicted"/>
<name>A0A813I6D9_POLGL</name>
<dbReference type="InterPro" id="IPR007052">
    <property type="entry name" value="CS_dom"/>
</dbReference>
<organism evidence="2 3">
    <name type="scientific">Polarella glacialis</name>
    <name type="common">Dinoflagellate</name>
    <dbReference type="NCBI Taxonomy" id="89957"/>
    <lineage>
        <taxon>Eukaryota</taxon>
        <taxon>Sar</taxon>
        <taxon>Alveolata</taxon>
        <taxon>Dinophyceae</taxon>
        <taxon>Suessiales</taxon>
        <taxon>Suessiaceae</taxon>
        <taxon>Polarella</taxon>
    </lineage>
</organism>
<evidence type="ECO:0000313" key="2">
    <source>
        <dbReference type="EMBL" id="CAE8646185.1"/>
    </source>
</evidence>
<dbReference type="Pfam" id="PF04969">
    <property type="entry name" value="CS"/>
    <property type="match status" value="1"/>
</dbReference>
<comment type="caution">
    <text evidence="2">The sequence shown here is derived from an EMBL/GenBank/DDBJ whole genome shotgun (WGS) entry which is preliminary data.</text>
</comment>
<dbReference type="AlphaFoldDB" id="A0A813I6D9"/>
<dbReference type="EMBL" id="CAJNNW010004191">
    <property type="protein sequence ID" value="CAE8646185.1"/>
    <property type="molecule type" value="Genomic_DNA"/>
</dbReference>
<sequence length="114" mass="13545">EQKEWVRSISNWTEITNISFADEGDKNCVSVYMSLSGVHEIPENKICVWMTPTTLEVRVIDLNGSNWFYLAHELYGQIEPERSTWKARKDKLSLKLQKRSSARSWDRWEKIRRI</sequence>
<dbReference type="SUPFAM" id="SSF49764">
    <property type="entry name" value="HSP20-like chaperones"/>
    <property type="match status" value="1"/>
</dbReference>
<feature type="domain" description="CS" evidence="1">
    <location>
        <begin position="13"/>
        <end position="109"/>
    </location>
</feature>
<dbReference type="GO" id="GO:0005634">
    <property type="term" value="C:nucleus"/>
    <property type="evidence" value="ECO:0007669"/>
    <property type="project" value="TreeGrafter"/>
</dbReference>
<dbReference type="InterPro" id="IPR008978">
    <property type="entry name" value="HSP20-like_chaperone"/>
</dbReference>
<dbReference type="PANTHER" id="PTHR13164:SF3">
    <property type="entry name" value="CALCYCLIN-BINDING PROTEIN"/>
    <property type="match status" value="1"/>
</dbReference>
<reference evidence="2" key="1">
    <citation type="submission" date="2021-02" db="EMBL/GenBank/DDBJ databases">
        <authorList>
            <person name="Dougan E. K."/>
            <person name="Rhodes N."/>
            <person name="Thang M."/>
            <person name="Chan C."/>
        </authorList>
    </citation>
    <scope>NUCLEOTIDE SEQUENCE</scope>
</reference>
<evidence type="ECO:0000259" key="1">
    <source>
        <dbReference type="PROSITE" id="PS51203"/>
    </source>
</evidence>